<organism evidence="7 8">
    <name type="scientific">Conoideocrella luteorostrata</name>
    <dbReference type="NCBI Taxonomy" id="1105319"/>
    <lineage>
        <taxon>Eukaryota</taxon>
        <taxon>Fungi</taxon>
        <taxon>Dikarya</taxon>
        <taxon>Ascomycota</taxon>
        <taxon>Pezizomycotina</taxon>
        <taxon>Sordariomycetes</taxon>
        <taxon>Hypocreomycetidae</taxon>
        <taxon>Hypocreales</taxon>
        <taxon>Clavicipitaceae</taxon>
        <taxon>Conoideocrella</taxon>
    </lineage>
</organism>
<name>A0AAJ0FYY2_9HYPO</name>
<dbReference type="Pfam" id="PF04116">
    <property type="entry name" value="FA_hydroxylase"/>
    <property type="match status" value="1"/>
</dbReference>
<sequence>MSTGSANPKDSMKSTWRFADKKTWGLSHWFLELTDAHPLALDKPVPKYAKTDKIPYLTHRSMNVWVLVHAVAPLLVQQAILAVTGWQSLNYLIMFALYFNAFNIILIHESQIIRRMGQVYGYLDGDVHERDGIPDVGVHKVLSSVLKGTGGRVIMTLYLSYNHAVQPIDVLTNWKWWAWLVLELGLYGVVLDFWFYWYHRLMHDVSFLWKYHRTHHLTKHPNPLLTAYADEEQEFFDLVGIPFMTFMSLRAMGLPLGFYEWWMCHQYITFIEVAGHSGLRLHATGLSPFHPILRYFNAELVLEDHDLHHRKGWRKSHNYGKQTRLWDRIFGTCIDRIESAPNNVDYENVADVPLF</sequence>
<evidence type="ECO:0000256" key="2">
    <source>
        <dbReference type="ARBA" id="ARBA00022692"/>
    </source>
</evidence>
<protein>
    <recommendedName>
        <fullName evidence="6">Fatty acid hydroxylase domain-containing protein</fullName>
    </recommendedName>
</protein>
<dbReference type="GO" id="GO:0016491">
    <property type="term" value="F:oxidoreductase activity"/>
    <property type="evidence" value="ECO:0007669"/>
    <property type="project" value="InterPro"/>
</dbReference>
<dbReference type="GO" id="GO:0008610">
    <property type="term" value="P:lipid biosynthetic process"/>
    <property type="evidence" value="ECO:0007669"/>
    <property type="project" value="InterPro"/>
</dbReference>
<gene>
    <name evidence="7" type="ORF">QQS21_000729</name>
</gene>
<keyword evidence="3 5" id="KW-1133">Transmembrane helix</keyword>
<dbReference type="GO" id="GO:0016020">
    <property type="term" value="C:membrane"/>
    <property type="evidence" value="ECO:0007669"/>
    <property type="project" value="UniProtKB-SubCell"/>
</dbReference>
<proteinExistence type="predicted"/>
<comment type="subcellular location">
    <subcellularLocation>
        <location evidence="1">Membrane</location>
    </subcellularLocation>
</comment>
<dbReference type="InterPro" id="IPR006694">
    <property type="entry name" value="Fatty_acid_hydroxylase"/>
</dbReference>
<dbReference type="AlphaFoldDB" id="A0AAJ0FYY2"/>
<dbReference type="EMBL" id="JASWJB010000007">
    <property type="protein sequence ID" value="KAK2616295.1"/>
    <property type="molecule type" value="Genomic_DNA"/>
</dbReference>
<evidence type="ECO:0000313" key="8">
    <source>
        <dbReference type="Proteomes" id="UP001251528"/>
    </source>
</evidence>
<keyword evidence="4 5" id="KW-0472">Membrane</keyword>
<feature type="transmembrane region" description="Helical" evidence="5">
    <location>
        <begin position="89"/>
        <end position="107"/>
    </location>
</feature>
<dbReference type="Proteomes" id="UP001251528">
    <property type="component" value="Unassembled WGS sequence"/>
</dbReference>
<reference evidence="7" key="1">
    <citation type="submission" date="2023-06" db="EMBL/GenBank/DDBJ databases">
        <title>Conoideocrella luteorostrata (Hypocreales: Clavicipitaceae), a potential biocontrol fungus for elongate hemlock scale in United States Christmas tree production areas.</title>
        <authorList>
            <person name="Barrett H."/>
            <person name="Lovett B."/>
            <person name="Macias A.M."/>
            <person name="Stajich J.E."/>
            <person name="Kasson M.T."/>
        </authorList>
    </citation>
    <scope>NUCLEOTIDE SEQUENCE</scope>
    <source>
        <strain evidence="7">ARSEF 14590</strain>
    </source>
</reference>
<evidence type="ECO:0000256" key="4">
    <source>
        <dbReference type="ARBA" id="ARBA00023136"/>
    </source>
</evidence>
<keyword evidence="8" id="KW-1185">Reference proteome</keyword>
<evidence type="ECO:0000313" key="7">
    <source>
        <dbReference type="EMBL" id="KAK2616295.1"/>
    </source>
</evidence>
<feature type="transmembrane region" description="Helical" evidence="5">
    <location>
        <begin position="176"/>
        <end position="197"/>
    </location>
</feature>
<dbReference type="GO" id="GO:0005506">
    <property type="term" value="F:iron ion binding"/>
    <property type="evidence" value="ECO:0007669"/>
    <property type="project" value="InterPro"/>
</dbReference>
<evidence type="ECO:0000256" key="1">
    <source>
        <dbReference type="ARBA" id="ARBA00004370"/>
    </source>
</evidence>
<evidence type="ECO:0000256" key="3">
    <source>
        <dbReference type="ARBA" id="ARBA00022989"/>
    </source>
</evidence>
<keyword evidence="2 5" id="KW-0812">Transmembrane</keyword>
<evidence type="ECO:0000259" key="6">
    <source>
        <dbReference type="Pfam" id="PF04116"/>
    </source>
</evidence>
<dbReference type="InterPro" id="IPR050307">
    <property type="entry name" value="Sterol_Desaturase_Related"/>
</dbReference>
<comment type="caution">
    <text evidence="7">The sequence shown here is derived from an EMBL/GenBank/DDBJ whole genome shotgun (WGS) entry which is preliminary data.</text>
</comment>
<feature type="transmembrane region" description="Helical" evidence="5">
    <location>
        <begin position="64"/>
        <end position="83"/>
    </location>
</feature>
<evidence type="ECO:0000256" key="5">
    <source>
        <dbReference type="SAM" id="Phobius"/>
    </source>
</evidence>
<feature type="domain" description="Fatty acid hydroxylase" evidence="6">
    <location>
        <begin position="186"/>
        <end position="332"/>
    </location>
</feature>
<dbReference type="PANTHER" id="PTHR11863">
    <property type="entry name" value="STEROL DESATURASE"/>
    <property type="match status" value="1"/>
</dbReference>
<accession>A0AAJ0FYY2</accession>